<feature type="compositionally biased region" description="Basic and acidic residues" evidence="1">
    <location>
        <begin position="131"/>
        <end position="143"/>
    </location>
</feature>
<gene>
    <name evidence="2" type="ORF">LTR97_010745</name>
</gene>
<sequence length="152" mass="17349">MDDRRSHYRTSKHIIIPPKRKSECESTRPTEATFEENAERQARLDKKDVSVSIDSIDLADMITSLTSTKLCSQGAKRLNKFDSDFESENEMPADMYEYWDKDGDLVEYKGKMRIDEINRKHEEASLLSDHLPSRADVSMRKDPAAASAAFGT</sequence>
<dbReference type="EMBL" id="JAVRQU010000019">
    <property type="protein sequence ID" value="KAK5692437.1"/>
    <property type="molecule type" value="Genomic_DNA"/>
</dbReference>
<evidence type="ECO:0000313" key="3">
    <source>
        <dbReference type="Proteomes" id="UP001310594"/>
    </source>
</evidence>
<feature type="compositionally biased region" description="Basic and acidic residues" evidence="1">
    <location>
        <begin position="37"/>
        <end position="46"/>
    </location>
</feature>
<evidence type="ECO:0000313" key="2">
    <source>
        <dbReference type="EMBL" id="KAK5692437.1"/>
    </source>
</evidence>
<organism evidence="2 3">
    <name type="scientific">Elasticomyces elasticus</name>
    <dbReference type="NCBI Taxonomy" id="574655"/>
    <lineage>
        <taxon>Eukaryota</taxon>
        <taxon>Fungi</taxon>
        <taxon>Dikarya</taxon>
        <taxon>Ascomycota</taxon>
        <taxon>Pezizomycotina</taxon>
        <taxon>Dothideomycetes</taxon>
        <taxon>Dothideomycetidae</taxon>
        <taxon>Mycosphaerellales</taxon>
        <taxon>Teratosphaeriaceae</taxon>
        <taxon>Elasticomyces</taxon>
    </lineage>
</organism>
<proteinExistence type="predicted"/>
<feature type="region of interest" description="Disordered" evidence="1">
    <location>
        <begin position="19"/>
        <end position="46"/>
    </location>
</feature>
<name>A0AAN7VZT6_9PEZI</name>
<dbReference type="Proteomes" id="UP001310594">
    <property type="component" value="Unassembled WGS sequence"/>
</dbReference>
<protein>
    <submittedName>
        <fullName evidence="2">Uncharacterized protein</fullName>
    </submittedName>
</protein>
<comment type="caution">
    <text evidence="2">The sequence shown here is derived from an EMBL/GenBank/DDBJ whole genome shotgun (WGS) entry which is preliminary data.</text>
</comment>
<feature type="region of interest" description="Disordered" evidence="1">
    <location>
        <begin position="123"/>
        <end position="152"/>
    </location>
</feature>
<accession>A0AAN7VZT6</accession>
<reference evidence="2" key="1">
    <citation type="submission" date="2023-08" db="EMBL/GenBank/DDBJ databases">
        <title>Black Yeasts Isolated from many extreme environments.</title>
        <authorList>
            <person name="Coleine C."/>
            <person name="Stajich J.E."/>
            <person name="Selbmann L."/>
        </authorList>
    </citation>
    <scope>NUCLEOTIDE SEQUENCE</scope>
    <source>
        <strain evidence="2">CCFEE 5810</strain>
    </source>
</reference>
<evidence type="ECO:0000256" key="1">
    <source>
        <dbReference type="SAM" id="MobiDB-lite"/>
    </source>
</evidence>
<dbReference type="AlphaFoldDB" id="A0AAN7VZT6"/>